<evidence type="ECO:0000313" key="2">
    <source>
        <dbReference type="Proteomes" id="UP001652642"/>
    </source>
</evidence>
<feature type="region of interest" description="Disordered" evidence="1">
    <location>
        <begin position="233"/>
        <end position="266"/>
    </location>
</feature>
<protein>
    <submittedName>
        <fullName evidence="3">ATPase SWSAP1</fullName>
    </submittedName>
</protein>
<dbReference type="CTD" id="126074"/>
<dbReference type="SUPFAM" id="SSF52540">
    <property type="entry name" value="P-loop containing nucleoside triphosphate hydrolases"/>
    <property type="match status" value="1"/>
</dbReference>
<dbReference type="AlphaFoldDB" id="A0A6J0TFZ5"/>
<organism evidence="2 3">
    <name type="scientific">Pogona vitticeps</name>
    <name type="common">central bearded dragon</name>
    <dbReference type="NCBI Taxonomy" id="103695"/>
    <lineage>
        <taxon>Eukaryota</taxon>
        <taxon>Metazoa</taxon>
        <taxon>Chordata</taxon>
        <taxon>Craniata</taxon>
        <taxon>Vertebrata</taxon>
        <taxon>Euteleostomi</taxon>
        <taxon>Lepidosauria</taxon>
        <taxon>Squamata</taxon>
        <taxon>Bifurcata</taxon>
        <taxon>Unidentata</taxon>
        <taxon>Episquamata</taxon>
        <taxon>Toxicofera</taxon>
        <taxon>Iguania</taxon>
        <taxon>Acrodonta</taxon>
        <taxon>Agamidae</taxon>
        <taxon>Amphibolurinae</taxon>
        <taxon>Pogona</taxon>
    </lineage>
</organism>
<dbReference type="GeneID" id="110077956"/>
<accession>A0A6J0TFZ5</accession>
<dbReference type="PANTHER" id="PTHR28653">
    <property type="match status" value="1"/>
</dbReference>
<dbReference type="InterPro" id="IPR027417">
    <property type="entry name" value="P-loop_NTPase"/>
</dbReference>
<name>A0A6J0TFZ5_9SAUR</name>
<dbReference type="GO" id="GO:0000724">
    <property type="term" value="P:double-strand break repair via homologous recombination"/>
    <property type="evidence" value="ECO:0007669"/>
    <property type="project" value="TreeGrafter"/>
</dbReference>
<dbReference type="PANTHER" id="PTHR28653:SF1">
    <property type="entry name" value="ATPASE SWSAP1"/>
    <property type="match status" value="1"/>
</dbReference>
<dbReference type="RefSeq" id="XP_020647237.2">
    <property type="nucleotide sequence ID" value="XM_020791578.2"/>
</dbReference>
<gene>
    <name evidence="3" type="primary">SWSAP1</name>
</gene>
<dbReference type="InParanoid" id="A0A6J0TFZ5"/>
<dbReference type="GO" id="GO:0003697">
    <property type="term" value="F:single-stranded DNA binding"/>
    <property type="evidence" value="ECO:0007669"/>
    <property type="project" value="TreeGrafter"/>
</dbReference>
<sequence length="266" mass="28215">MSGPAEELEWALLGAAPAGLRPRPLLLLGPPGSGRSALLFRAALAGAAASPPARVLFLAPRPLERLPPGGAAATGVIQRIHFRYPPSFQELLQLVASLHQTLSGSPSLVMLDGLEEYLSGCPSPHMAAQLVALLLDTANHFSQKLSHMPAGCQLLVAMKCLGEAAEEAEHLSVIDRYFPAQLWLHPGVEETAGSNSCGITRLVRACLSQPGTKDQEWLLQFDPQGDMRISALPYSREKENGTASEKDGPPGIKAHIIVSDSQSGIS</sequence>
<evidence type="ECO:0000256" key="1">
    <source>
        <dbReference type="SAM" id="MobiDB-lite"/>
    </source>
</evidence>
<dbReference type="OrthoDB" id="67296at2759"/>
<reference evidence="2" key="1">
    <citation type="submission" date="2025-05" db="UniProtKB">
        <authorList>
            <consortium name="RefSeq"/>
        </authorList>
    </citation>
    <scope>NUCLEOTIDE SEQUENCE [LARGE SCALE GENOMIC DNA]</scope>
</reference>
<dbReference type="Proteomes" id="UP001652642">
    <property type="component" value="Chromosome 2"/>
</dbReference>
<dbReference type="GO" id="GO:0097196">
    <property type="term" value="C:Shu complex"/>
    <property type="evidence" value="ECO:0007669"/>
    <property type="project" value="TreeGrafter"/>
</dbReference>
<feature type="compositionally biased region" description="Basic and acidic residues" evidence="1">
    <location>
        <begin position="235"/>
        <end position="248"/>
    </location>
</feature>
<dbReference type="KEGG" id="pvt:110077956"/>
<dbReference type="Gene3D" id="3.40.50.300">
    <property type="entry name" value="P-loop containing nucleotide triphosphate hydrolases"/>
    <property type="match status" value="1"/>
</dbReference>
<keyword evidence="2" id="KW-1185">Reference proteome</keyword>
<evidence type="ECO:0000313" key="3">
    <source>
        <dbReference type="RefSeq" id="XP_020647237.2"/>
    </source>
</evidence>
<reference evidence="3" key="2">
    <citation type="submission" date="2025-08" db="UniProtKB">
        <authorList>
            <consortium name="RefSeq"/>
        </authorList>
    </citation>
    <scope>IDENTIFICATION</scope>
</reference>
<proteinExistence type="predicted"/>